<evidence type="ECO:0000313" key="10">
    <source>
        <dbReference type="EMBL" id="SEE67498.1"/>
    </source>
</evidence>
<reference evidence="10" key="1">
    <citation type="submission" date="2016-10" db="EMBL/GenBank/DDBJ databases">
        <authorList>
            <person name="Varghese N."/>
            <person name="Submissions S."/>
        </authorList>
    </citation>
    <scope>NUCLEOTIDE SEQUENCE [LARGE SCALE GENOMIC DNA]</scope>
    <source>
        <strain evidence="10">LMG 25555</strain>
    </source>
</reference>
<evidence type="ECO:0000256" key="6">
    <source>
        <dbReference type="ARBA" id="ARBA00038076"/>
    </source>
</evidence>
<feature type="transmembrane region" description="Helical" evidence="7">
    <location>
        <begin position="31"/>
        <end position="51"/>
    </location>
</feature>
<gene>
    <name evidence="10" type="ORF">SAMN04489800_1710</name>
</gene>
<dbReference type="Pfam" id="PF02687">
    <property type="entry name" value="FtsX"/>
    <property type="match status" value="1"/>
</dbReference>
<feature type="domain" description="MacB-like periplasmic core" evidence="9">
    <location>
        <begin position="30"/>
        <end position="240"/>
    </location>
</feature>
<name>A0A0J6GHC3_PSEDM</name>
<evidence type="ECO:0000256" key="4">
    <source>
        <dbReference type="ARBA" id="ARBA00022989"/>
    </source>
</evidence>
<organism evidence="10 11">
    <name type="scientific">Pseudomonas deceptionensis</name>
    <dbReference type="NCBI Taxonomy" id="882211"/>
    <lineage>
        <taxon>Bacteria</taxon>
        <taxon>Pseudomonadati</taxon>
        <taxon>Pseudomonadota</taxon>
        <taxon>Gammaproteobacteria</taxon>
        <taxon>Pseudomonadales</taxon>
        <taxon>Pseudomonadaceae</taxon>
        <taxon>Pseudomonas</taxon>
    </lineage>
</organism>
<evidence type="ECO:0000313" key="11">
    <source>
        <dbReference type="Proteomes" id="UP000183613"/>
    </source>
</evidence>
<feature type="transmembrane region" description="Helical" evidence="7">
    <location>
        <begin position="358"/>
        <end position="383"/>
    </location>
</feature>
<dbReference type="Proteomes" id="UP000183613">
    <property type="component" value="Unassembled WGS sequence"/>
</dbReference>
<dbReference type="InterPro" id="IPR003838">
    <property type="entry name" value="ABC3_permease_C"/>
</dbReference>
<evidence type="ECO:0000256" key="1">
    <source>
        <dbReference type="ARBA" id="ARBA00004651"/>
    </source>
</evidence>
<keyword evidence="4 7" id="KW-1133">Transmembrane helix</keyword>
<keyword evidence="2" id="KW-1003">Cell membrane</keyword>
<protein>
    <submittedName>
        <fullName evidence="10">ABC transport system permease protein</fullName>
    </submittedName>
</protein>
<proteinExistence type="inferred from homology"/>
<sequence length="401" mass="43318">MSFLTRLITPALAQVVEDALDSFRTLGKRSVLALLGIVIGSGSIVAVINIGHNAGQEAAKIFQDMGVDTLIANLNNDLNIEDSLLWHDAAKIRALDLPGLMIAPVSDVSGKVSFNHQQVDAKIVGTEPALLGVMNLSVSRGRFLHDFDRDDNVVVLGHKVAASLSNSGLTVQLGDWLRIKGYLFRTVGVLQPASTSMINPVLTDDSVFIPFRGLARVDSSASIFNVVMRVMPAHNLERVMPLILERLSRAFKTRTVEMVAPKQMMEAMSRQDKTFHYLLMALGVITLVGGGVAVMNVMYMNVSERRIEIGLRMAIGARRQDIRNLFLVEALALSTVGAVLGAGVGIALAWLYALVSGWAFELAMLSIPLGVSSTLLVGVFFGLKPAIAASRLTPVEALRDY</sequence>
<feature type="transmembrane region" description="Helical" evidence="7">
    <location>
        <begin position="325"/>
        <end position="352"/>
    </location>
</feature>
<dbReference type="EMBL" id="FNUD01000002">
    <property type="protein sequence ID" value="SEE67498.1"/>
    <property type="molecule type" value="Genomic_DNA"/>
</dbReference>
<comment type="subcellular location">
    <subcellularLocation>
        <location evidence="1">Cell membrane</location>
        <topology evidence="1">Multi-pass membrane protein</topology>
    </subcellularLocation>
</comment>
<dbReference type="RefSeq" id="WP_048359141.1">
    <property type="nucleotide sequence ID" value="NZ_FNUD01000002.1"/>
</dbReference>
<evidence type="ECO:0000256" key="7">
    <source>
        <dbReference type="SAM" id="Phobius"/>
    </source>
</evidence>
<keyword evidence="5 7" id="KW-0472">Membrane</keyword>
<feature type="domain" description="ABC3 transporter permease C-terminal" evidence="8">
    <location>
        <begin position="281"/>
        <end position="393"/>
    </location>
</feature>
<evidence type="ECO:0000256" key="2">
    <source>
        <dbReference type="ARBA" id="ARBA00022475"/>
    </source>
</evidence>
<comment type="caution">
    <text evidence="10">The sequence shown here is derived from an EMBL/GenBank/DDBJ whole genome shotgun (WGS) entry which is preliminary data.</text>
</comment>
<dbReference type="GO" id="GO:0022857">
    <property type="term" value="F:transmembrane transporter activity"/>
    <property type="evidence" value="ECO:0007669"/>
    <property type="project" value="TreeGrafter"/>
</dbReference>
<dbReference type="PATRIC" id="fig|882211.3.peg.1346"/>
<comment type="similarity">
    <text evidence="6">Belongs to the ABC-4 integral membrane protein family.</text>
</comment>
<dbReference type="PANTHER" id="PTHR30572:SF4">
    <property type="entry name" value="ABC TRANSPORTER PERMEASE YTRF"/>
    <property type="match status" value="1"/>
</dbReference>
<keyword evidence="11" id="KW-1185">Reference proteome</keyword>
<evidence type="ECO:0000256" key="5">
    <source>
        <dbReference type="ARBA" id="ARBA00023136"/>
    </source>
</evidence>
<dbReference type="GO" id="GO:0005886">
    <property type="term" value="C:plasma membrane"/>
    <property type="evidence" value="ECO:0007669"/>
    <property type="project" value="UniProtKB-SubCell"/>
</dbReference>
<dbReference type="Pfam" id="PF12704">
    <property type="entry name" value="MacB_PCD"/>
    <property type="match status" value="1"/>
</dbReference>
<keyword evidence="3 7" id="KW-0812">Transmembrane</keyword>
<dbReference type="PANTHER" id="PTHR30572">
    <property type="entry name" value="MEMBRANE COMPONENT OF TRANSPORTER-RELATED"/>
    <property type="match status" value="1"/>
</dbReference>
<evidence type="ECO:0000259" key="9">
    <source>
        <dbReference type="Pfam" id="PF12704"/>
    </source>
</evidence>
<dbReference type="InterPro" id="IPR050250">
    <property type="entry name" value="Macrolide_Exporter_MacB"/>
</dbReference>
<feature type="transmembrane region" description="Helical" evidence="7">
    <location>
        <begin position="275"/>
        <end position="299"/>
    </location>
</feature>
<dbReference type="AlphaFoldDB" id="A0A0J6GHC3"/>
<evidence type="ECO:0000256" key="3">
    <source>
        <dbReference type="ARBA" id="ARBA00022692"/>
    </source>
</evidence>
<evidence type="ECO:0000259" key="8">
    <source>
        <dbReference type="Pfam" id="PF02687"/>
    </source>
</evidence>
<dbReference type="InterPro" id="IPR025857">
    <property type="entry name" value="MacB_PCD"/>
</dbReference>
<accession>A0A0J6GHC3</accession>